<dbReference type="Pfam" id="PF03454">
    <property type="entry name" value="MoeA_C"/>
    <property type="match status" value="1"/>
</dbReference>
<dbReference type="InterPro" id="IPR005111">
    <property type="entry name" value="MoeA_C_domain_IV"/>
</dbReference>
<reference evidence="8 9" key="1">
    <citation type="submission" date="2020-08" db="EMBL/GenBank/DDBJ databases">
        <title>Genomic Encyclopedia of Type Strains, Phase IV (KMG-IV): sequencing the most valuable type-strain genomes for metagenomic binning, comparative biology and taxonomic classification.</title>
        <authorList>
            <person name="Goeker M."/>
        </authorList>
    </citation>
    <scope>NUCLEOTIDE SEQUENCE [LARGE SCALE GENOMIC DNA]</scope>
    <source>
        <strain evidence="8 9">DSM 103377</strain>
    </source>
</reference>
<dbReference type="SUPFAM" id="SSF53218">
    <property type="entry name" value="Molybdenum cofactor biosynthesis proteins"/>
    <property type="match status" value="1"/>
</dbReference>
<dbReference type="InterPro" id="IPR005110">
    <property type="entry name" value="MoeA_linker/N"/>
</dbReference>
<dbReference type="GO" id="GO:0006777">
    <property type="term" value="P:Mo-molybdopterin cofactor biosynthetic process"/>
    <property type="evidence" value="ECO:0007669"/>
    <property type="project" value="UniProtKB-UniRule"/>
</dbReference>
<sequence>MMISVAEAFTHLEALIPCMEHETVPLRAAHGRVLAADVTAQRAQPPFDGSAMDGYAMRSADARPGATAKVIGESQAGSRFAGRVGAGEAVRIFTGAPVPEGTDRIVLQEDVDRDGDQITLRDSLDQGPHIRRKGIDFDIGSILTAPRVITPRLIGLLGAMNVAHVTVARRPVIGLIATGDELVMPGETPGPDQIVSSNSLALAALIEAAGAVPRILPIARDTRDSTIAALKLAQDCDMVVTIGGASVGDHDLVASSGKEIGLTLDFYKIAMRPGKPLMAGRLNNTPMLGLPGNPVSAMICAELFLIPLIHASLGLPFAPRDRQTAKLGAALPANGPREHYMRARLTGTTVSPMSNQDSSLLSILSEANALIVRPPHDPAQPAGAPVQIIGL</sequence>
<accession>A0A840WHY4</accession>
<dbReference type="SUPFAM" id="SSF63867">
    <property type="entry name" value="MoeA C-terminal domain-like"/>
    <property type="match status" value="1"/>
</dbReference>
<evidence type="ECO:0000313" key="8">
    <source>
        <dbReference type="EMBL" id="MBB5514729.1"/>
    </source>
</evidence>
<dbReference type="InterPro" id="IPR036135">
    <property type="entry name" value="MoeA_linker/N_sf"/>
</dbReference>
<dbReference type="NCBIfam" id="NF045515">
    <property type="entry name" value="Glp_gephyrin"/>
    <property type="match status" value="1"/>
</dbReference>
<dbReference type="Pfam" id="PF00994">
    <property type="entry name" value="MoCF_biosynth"/>
    <property type="match status" value="1"/>
</dbReference>
<evidence type="ECO:0000256" key="3">
    <source>
        <dbReference type="ARBA" id="ARBA00010763"/>
    </source>
</evidence>
<evidence type="ECO:0000256" key="1">
    <source>
        <dbReference type="ARBA" id="ARBA00002901"/>
    </source>
</evidence>
<evidence type="ECO:0000256" key="4">
    <source>
        <dbReference type="ARBA" id="ARBA00023150"/>
    </source>
</evidence>
<comment type="function">
    <text evidence="1 6">Catalyzes the insertion of molybdate into adenylated molybdopterin with the concomitant release of AMP.</text>
</comment>
<name>A0A840WHY4_9RHOB</name>
<dbReference type="SUPFAM" id="SSF63882">
    <property type="entry name" value="MoeA N-terminal region -like"/>
    <property type="match status" value="1"/>
</dbReference>
<dbReference type="PANTHER" id="PTHR10192:SF5">
    <property type="entry name" value="GEPHYRIN"/>
    <property type="match status" value="1"/>
</dbReference>
<evidence type="ECO:0000313" key="9">
    <source>
        <dbReference type="Proteomes" id="UP000553766"/>
    </source>
</evidence>
<keyword evidence="4 6" id="KW-0501">Molybdenum cofactor biosynthesis</keyword>
<dbReference type="Pfam" id="PF03453">
    <property type="entry name" value="MoeA_N"/>
    <property type="match status" value="1"/>
</dbReference>
<keyword evidence="6" id="KW-0460">Magnesium</keyword>
<dbReference type="Proteomes" id="UP000553766">
    <property type="component" value="Unassembled WGS sequence"/>
</dbReference>
<keyword evidence="6 8" id="KW-0808">Transferase</keyword>
<dbReference type="Gene3D" id="2.170.190.11">
    <property type="entry name" value="Molybdopterin biosynthesis moea protein, domain 3"/>
    <property type="match status" value="1"/>
</dbReference>
<proteinExistence type="inferred from homology"/>
<dbReference type="CDD" id="cd00887">
    <property type="entry name" value="MoeA"/>
    <property type="match status" value="1"/>
</dbReference>
<evidence type="ECO:0000256" key="6">
    <source>
        <dbReference type="RuleBase" id="RU365090"/>
    </source>
</evidence>
<evidence type="ECO:0000256" key="5">
    <source>
        <dbReference type="ARBA" id="ARBA00047317"/>
    </source>
</evidence>
<dbReference type="InterPro" id="IPR036688">
    <property type="entry name" value="MoeA_C_domain_IV_sf"/>
</dbReference>
<dbReference type="Gene3D" id="3.90.105.10">
    <property type="entry name" value="Molybdopterin biosynthesis moea protein, domain 2"/>
    <property type="match status" value="1"/>
</dbReference>
<dbReference type="GO" id="GO:0005829">
    <property type="term" value="C:cytosol"/>
    <property type="evidence" value="ECO:0007669"/>
    <property type="project" value="TreeGrafter"/>
</dbReference>
<dbReference type="InterPro" id="IPR001453">
    <property type="entry name" value="MoaB/Mog_dom"/>
</dbReference>
<comment type="pathway">
    <text evidence="2 6">Cofactor biosynthesis; molybdopterin biosynthesis.</text>
</comment>
<evidence type="ECO:0000259" key="7">
    <source>
        <dbReference type="SMART" id="SM00852"/>
    </source>
</evidence>
<keyword evidence="9" id="KW-1185">Reference proteome</keyword>
<gene>
    <name evidence="8" type="ORF">FHS89_000735</name>
</gene>
<protein>
    <recommendedName>
        <fullName evidence="6">Molybdopterin molybdenumtransferase</fullName>
        <ecNumber evidence="6">2.10.1.1</ecNumber>
    </recommendedName>
</protein>
<dbReference type="InterPro" id="IPR038987">
    <property type="entry name" value="MoeA-like"/>
</dbReference>
<dbReference type="UniPathway" id="UPA00344"/>
<comment type="caution">
    <text evidence="8">The sequence shown here is derived from an EMBL/GenBank/DDBJ whole genome shotgun (WGS) entry which is preliminary data.</text>
</comment>
<evidence type="ECO:0000256" key="2">
    <source>
        <dbReference type="ARBA" id="ARBA00005046"/>
    </source>
</evidence>
<keyword evidence="6" id="KW-0500">Molybdenum</keyword>
<dbReference type="GO" id="GO:0061599">
    <property type="term" value="F:molybdopterin molybdotransferase activity"/>
    <property type="evidence" value="ECO:0007669"/>
    <property type="project" value="UniProtKB-UniRule"/>
</dbReference>
<comment type="catalytic activity">
    <reaction evidence="5">
        <text>adenylyl-molybdopterin + molybdate = Mo-molybdopterin + AMP + H(+)</text>
        <dbReference type="Rhea" id="RHEA:35047"/>
        <dbReference type="ChEBI" id="CHEBI:15378"/>
        <dbReference type="ChEBI" id="CHEBI:36264"/>
        <dbReference type="ChEBI" id="CHEBI:62727"/>
        <dbReference type="ChEBI" id="CHEBI:71302"/>
        <dbReference type="ChEBI" id="CHEBI:456215"/>
        <dbReference type="EC" id="2.10.1.1"/>
    </reaction>
</comment>
<dbReference type="Gene3D" id="2.40.340.10">
    <property type="entry name" value="MoeA, C-terminal, domain IV"/>
    <property type="match status" value="1"/>
</dbReference>
<dbReference type="SMART" id="SM00852">
    <property type="entry name" value="MoCF_biosynth"/>
    <property type="match status" value="1"/>
</dbReference>
<organism evidence="8 9">
    <name type="scientific">Rubricella aquisinus</name>
    <dbReference type="NCBI Taxonomy" id="2028108"/>
    <lineage>
        <taxon>Bacteria</taxon>
        <taxon>Pseudomonadati</taxon>
        <taxon>Pseudomonadota</taxon>
        <taxon>Alphaproteobacteria</taxon>
        <taxon>Rhodobacterales</taxon>
        <taxon>Paracoccaceae</taxon>
        <taxon>Rubricella</taxon>
    </lineage>
</organism>
<dbReference type="EC" id="2.10.1.1" evidence="6"/>
<keyword evidence="6" id="KW-0479">Metal-binding</keyword>
<dbReference type="Gene3D" id="3.40.980.10">
    <property type="entry name" value="MoaB/Mog-like domain"/>
    <property type="match status" value="1"/>
</dbReference>
<dbReference type="EMBL" id="JACIJS010000002">
    <property type="protein sequence ID" value="MBB5514729.1"/>
    <property type="molecule type" value="Genomic_DNA"/>
</dbReference>
<feature type="domain" description="MoaB/Mog" evidence="7">
    <location>
        <begin position="174"/>
        <end position="311"/>
    </location>
</feature>
<comment type="similarity">
    <text evidence="3 6">Belongs to the MoeA family.</text>
</comment>
<dbReference type="GO" id="GO:0046872">
    <property type="term" value="F:metal ion binding"/>
    <property type="evidence" value="ECO:0007669"/>
    <property type="project" value="UniProtKB-UniRule"/>
</dbReference>
<dbReference type="PANTHER" id="PTHR10192">
    <property type="entry name" value="MOLYBDOPTERIN BIOSYNTHESIS PROTEIN"/>
    <property type="match status" value="1"/>
</dbReference>
<dbReference type="AlphaFoldDB" id="A0A840WHY4"/>
<dbReference type="InterPro" id="IPR036425">
    <property type="entry name" value="MoaB/Mog-like_dom_sf"/>
</dbReference>
<comment type="cofactor">
    <cofactor evidence="6">
        <name>Mg(2+)</name>
        <dbReference type="ChEBI" id="CHEBI:18420"/>
    </cofactor>
</comment>